<proteinExistence type="predicted"/>
<evidence type="ECO:0000256" key="1">
    <source>
        <dbReference type="SAM" id="MobiDB-lite"/>
    </source>
</evidence>
<dbReference type="PANTHER" id="PTHR47332:SF4">
    <property type="entry name" value="SET DOMAIN-CONTAINING PROTEIN 5"/>
    <property type="match status" value="1"/>
</dbReference>
<dbReference type="Gene3D" id="2.170.270.10">
    <property type="entry name" value="SET domain"/>
    <property type="match status" value="1"/>
</dbReference>
<dbReference type="InterPro" id="IPR001214">
    <property type="entry name" value="SET_dom"/>
</dbReference>
<keyword evidence="4" id="KW-1185">Reference proteome</keyword>
<dbReference type="InterPro" id="IPR053185">
    <property type="entry name" value="SET_domain_protein"/>
</dbReference>
<dbReference type="Pfam" id="PF00856">
    <property type="entry name" value="SET"/>
    <property type="match status" value="1"/>
</dbReference>
<protein>
    <recommendedName>
        <fullName evidence="2">SET domain-containing protein</fullName>
    </recommendedName>
</protein>
<dbReference type="PANTHER" id="PTHR47332">
    <property type="entry name" value="SET DOMAIN-CONTAINING PROTEIN 5"/>
    <property type="match status" value="1"/>
</dbReference>
<feature type="region of interest" description="Disordered" evidence="1">
    <location>
        <begin position="74"/>
        <end position="93"/>
    </location>
</feature>
<reference evidence="3" key="1">
    <citation type="submission" date="2023-03" db="EMBL/GenBank/DDBJ databases">
        <title>Massive genome expansion in bonnet fungi (Mycena s.s.) driven by repeated elements and novel gene families across ecological guilds.</title>
        <authorList>
            <consortium name="Lawrence Berkeley National Laboratory"/>
            <person name="Harder C.B."/>
            <person name="Miyauchi S."/>
            <person name="Viragh M."/>
            <person name="Kuo A."/>
            <person name="Thoen E."/>
            <person name="Andreopoulos B."/>
            <person name="Lu D."/>
            <person name="Skrede I."/>
            <person name="Drula E."/>
            <person name="Henrissat B."/>
            <person name="Morin E."/>
            <person name="Kohler A."/>
            <person name="Barry K."/>
            <person name="LaButti K."/>
            <person name="Morin E."/>
            <person name="Salamov A."/>
            <person name="Lipzen A."/>
            <person name="Mereny Z."/>
            <person name="Hegedus B."/>
            <person name="Baldrian P."/>
            <person name="Stursova M."/>
            <person name="Weitz H."/>
            <person name="Taylor A."/>
            <person name="Grigoriev I.V."/>
            <person name="Nagy L.G."/>
            <person name="Martin F."/>
            <person name="Kauserud H."/>
        </authorList>
    </citation>
    <scope>NUCLEOTIDE SEQUENCE</scope>
    <source>
        <strain evidence="3">CBHHK067</strain>
    </source>
</reference>
<dbReference type="Proteomes" id="UP001221757">
    <property type="component" value="Unassembled WGS sequence"/>
</dbReference>
<dbReference type="EMBL" id="JARKIE010000059">
    <property type="protein sequence ID" value="KAJ7691290.1"/>
    <property type="molecule type" value="Genomic_DNA"/>
</dbReference>
<evidence type="ECO:0000313" key="4">
    <source>
        <dbReference type="Proteomes" id="UP001221757"/>
    </source>
</evidence>
<dbReference type="SUPFAM" id="SSF82199">
    <property type="entry name" value="SET domain"/>
    <property type="match status" value="1"/>
</dbReference>
<comment type="caution">
    <text evidence="3">The sequence shown here is derived from an EMBL/GenBank/DDBJ whole genome shotgun (WGS) entry which is preliminary data.</text>
</comment>
<evidence type="ECO:0000259" key="2">
    <source>
        <dbReference type="Pfam" id="PF00856"/>
    </source>
</evidence>
<evidence type="ECO:0000313" key="3">
    <source>
        <dbReference type="EMBL" id="KAJ7691290.1"/>
    </source>
</evidence>
<name>A0AAD7DH65_MYCRO</name>
<dbReference type="AlphaFoldDB" id="A0AAD7DH65"/>
<dbReference type="InterPro" id="IPR046341">
    <property type="entry name" value="SET_dom_sf"/>
</dbReference>
<feature type="non-terminal residue" evidence="3">
    <location>
        <position position="1"/>
    </location>
</feature>
<gene>
    <name evidence="3" type="ORF">B0H17DRAFT_1286813</name>
</gene>
<sequence>SAHVLTQLLVRHTCNTAAERGNSFAATRRSHIPASGCIRNPTFRLLDPLMGSFLLLPHRKNSNSMRRGFLLTRKRDSVPSPYPTRNKKPERDDRRLFTDDIADTPQPTETGRCGAPCLAYTVKDLKKWSKRNVRLTDDPRMSARVDPCALGASQRLVFRNIKVGTVEVSTLLDCAVLNLLPKRFSPASDALENAIELRSAGAKGLGIFATQDIRAAALIHVEYPAIVTQNTLILEFGMTRPEVYRELFRRVPEKTRSTLLQLNNSQPPGVCELEEGIIRSNTIGIAMPAPSVPSSVAMGHNALFLEARFNHSCSPNVVHRFDIESLRSPFTPSVLSPRARRSSILTSICLRR</sequence>
<accession>A0AAD7DH65</accession>
<organism evidence="3 4">
    <name type="scientific">Mycena rosella</name>
    <name type="common">Pink bonnet</name>
    <name type="synonym">Agaricus rosellus</name>
    <dbReference type="NCBI Taxonomy" id="1033263"/>
    <lineage>
        <taxon>Eukaryota</taxon>
        <taxon>Fungi</taxon>
        <taxon>Dikarya</taxon>
        <taxon>Basidiomycota</taxon>
        <taxon>Agaricomycotina</taxon>
        <taxon>Agaricomycetes</taxon>
        <taxon>Agaricomycetidae</taxon>
        <taxon>Agaricales</taxon>
        <taxon>Marasmiineae</taxon>
        <taxon>Mycenaceae</taxon>
        <taxon>Mycena</taxon>
    </lineage>
</organism>
<feature type="domain" description="SET" evidence="2">
    <location>
        <begin position="204"/>
        <end position="323"/>
    </location>
</feature>